<dbReference type="GO" id="GO:0030246">
    <property type="term" value="F:carbohydrate binding"/>
    <property type="evidence" value="ECO:0007669"/>
    <property type="project" value="UniProtKB-KW"/>
</dbReference>
<dbReference type="GO" id="GO:0005576">
    <property type="term" value="C:extracellular region"/>
    <property type="evidence" value="ECO:0007669"/>
    <property type="project" value="TreeGrafter"/>
</dbReference>
<dbReference type="InterPro" id="IPR050386">
    <property type="entry name" value="Glycosyl_hydrolase_5"/>
</dbReference>
<dbReference type="STRING" id="551995.SAMN05192574_101797"/>
<dbReference type="Gene3D" id="3.20.20.80">
    <property type="entry name" value="Glycosidases"/>
    <property type="match status" value="1"/>
</dbReference>
<dbReference type="InterPro" id="IPR017853">
    <property type="entry name" value="GH"/>
</dbReference>
<dbReference type="Pfam" id="PF00150">
    <property type="entry name" value="Cellulase"/>
    <property type="match status" value="1"/>
</dbReference>
<proteinExistence type="inferred from homology"/>
<reference evidence="10" key="1">
    <citation type="submission" date="2016-10" db="EMBL/GenBank/DDBJ databases">
        <authorList>
            <person name="Varghese N."/>
            <person name="Submissions S."/>
        </authorList>
    </citation>
    <scope>NUCLEOTIDE SEQUENCE [LARGE SCALE GENOMIC DNA]</scope>
    <source>
        <strain evidence="10">Gh-48</strain>
    </source>
</reference>
<evidence type="ECO:0000313" key="10">
    <source>
        <dbReference type="Proteomes" id="UP000198942"/>
    </source>
</evidence>
<sequence>MKKNLNYFLCVIAVFGLASCKKQETFNQGVKPLNTNAGKLKVTSVSYPSYNTSPLAPDQAGVTSTAAQLAAKFQLGWNIGNTLEATGGETAWGNPTVTQALIDQVKKAGFTAVRIPCSWDQYANSSTAQIQQSWLNRVQQVVQYCVNDGLYVILNIHWDGGWLENNCTTAAQADVNAKQKAFWEQIATQMRGFDEHVIFASANEPAVSDATGMSVLLSYHQTFVNAVRSTGGHNSYRVLLIQGPSTSIDNTNNLMNTLPTDPASNRLMVEVHYYTPFNFAGLTADASWGSMFYYWGSGYHSTSDASRNATWGEESDAVAEFPLMKSKFIDKGIPVILGEYGAIHRQQTLSGDALTLHLAGRAYYLNYITHQALQYGLRPFYFDDGSAGNNAFRIINRQTNGVGDQQGLAAVVQGTQNNTSSTIQVGQVYQIYSRNSFKALEFTGWGTANQTQADQWDYLAGANQQFKVEDAGGGYYRLTPMHATGKCLEVYGWNTGNGGQVDLWDYSGGANQKWSIQITDNGYYKIINANSGKALDVTGASLNNGIAVDQWTYSGSRNQQWGFVKI</sequence>
<dbReference type="GO" id="GO:0009986">
    <property type="term" value="C:cell surface"/>
    <property type="evidence" value="ECO:0007669"/>
    <property type="project" value="TreeGrafter"/>
</dbReference>
<dbReference type="OrthoDB" id="9800955at2"/>
<keyword evidence="2 7" id="KW-0378">Hydrolase</keyword>
<dbReference type="SUPFAM" id="SSF51445">
    <property type="entry name" value="(Trans)glycosidases"/>
    <property type="match status" value="1"/>
</dbReference>
<dbReference type="PANTHER" id="PTHR31297">
    <property type="entry name" value="GLUCAN ENDO-1,6-BETA-GLUCOSIDASE B"/>
    <property type="match status" value="1"/>
</dbReference>
<dbReference type="GO" id="GO:0030245">
    <property type="term" value="P:cellulose catabolic process"/>
    <property type="evidence" value="ECO:0007669"/>
    <property type="project" value="UniProtKB-KW"/>
</dbReference>
<dbReference type="RefSeq" id="WP_091207898.1">
    <property type="nucleotide sequence ID" value="NZ_FOCL01000001.1"/>
</dbReference>
<evidence type="ECO:0000256" key="7">
    <source>
        <dbReference type="RuleBase" id="RU361153"/>
    </source>
</evidence>
<dbReference type="PROSITE" id="PS50231">
    <property type="entry name" value="RICIN_B_LECTIN"/>
    <property type="match status" value="1"/>
</dbReference>
<evidence type="ECO:0000256" key="5">
    <source>
        <dbReference type="ARBA" id="ARBA00023295"/>
    </source>
</evidence>
<dbReference type="Pfam" id="PF00652">
    <property type="entry name" value="Ricin_B_lectin"/>
    <property type="match status" value="1"/>
</dbReference>
<keyword evidence="9" id="KW-0430">Lectin</keyword>
<evidence type="ECO:0000313" key="9">
    <source>
        <dbReference type="EMBL" id="SEM78295.1"/>
    </source>
</evidence>
<evidence type="ECO:0000256" key="2">
    <source>
        <dbReference type="ARBA" id="ARBA00022801"/>
    </source>
</evidence>
<keyword evidence="5 7" id="KW-0326">Glycosidase</keyword>
<dbReference type="AlphaFoldDB" id="A0A1H8B5R4"/>
<keyword evidence="10" id="KW-1185">Reference proteome</keyword>
<dbReference type="Proteomes" id="UP000198942">
    <property type="component" value="Unassembled WGS sequence"/>
</dbReference>
<gene>
    <name evidence="9" type="ORF">SAMN05192574_101797</name>
</gene>
<dbReference type="Gene3D" id="2.80.10.50">
    <property type="match status" value="1"/>
</dbReference>
<dbReference type="SUPFAM" id="SSF50370">
    <property type="entry name" value="Ricin B-like lectins"/>
    <property type="match status" value="1"/>
</dbReference>
<dbReference type="CDD" id="cd00161">
    <property type="entry name" value="beta-trefoil_Ricin-like"/>
    <property type="match status" value="1"/>
</dbReference>
<keyword evidence="3" id="KW-0136">Cellulose degradation</keyword>
<accession>A0A1H8B5R4</accession>
<dbReference type="SMART" id="SM00458">
    <property type="entry name" value="RICIN"/>
    <property type="match status" value="1"/>
</dbReference>
<evidence type="ECO:0000256" key="6">
    <source>
        <dbReference type="ARBA" id="ARBA00023326"/>
    </source>
</evidence>
<dbReference type="PROSITE" id="PS51257">
    <property type="entry name" value="PROKAR_LIPOPROTEIN"/>
    <property type="match status" value="1"/>
</dbReference>
<name>A0A1H8B5R4_9SPHI</name>
<evidence type="ECO:0000259" key="8">
    <source>
        <dbReference type="SMART" id="SM00458"/>
    </source>
</evidence>
<feature type="domain" description="Ricin B lectin" evidence="8">
    <location>
        <begin position="426"/>
        <end position="564"/>
    </location>
</feature>
<evidence type="ECO:0000256" key="4">
    <source>
        <dbReference type="ARBA" id="ARBA00023277"/>
    </source>
</evidence>
<evidence type="ECO:0000256" key="3">
    <source>
        <dbReference type="ARBA" id="ARBA00023001"/>
    </source>
</evidence>
<evidence type="ECO:0000256" key="1">
    <source>
        <dbReference type="ARBA" id="ARBA00005641"/>
    </source>
</evidence>
<dbReference type="PANTHER" id="PTHR31297:SF41">
    <property type="entry name" value="ENDOGLUCANASE, PUTATIVE (AFU_ORTHOLOGUE AFUA_5G01830)-RELATED"/>
    <property type="match status" value="1"/>
</dbReference>
<keyword evidence="4" id="KW-0119">Carbohydrate metabolism</keyword>
<dbReference type="InterPro" id="IPR001547">
    <property type="entry name" value="Glyco_hydro_5"/>
</dbReference>
<dbReference type="EMBL" id="FOCL01000001">
    <property type="protein sequence ID" value="SEM78295.1"/>
    <property type="molecule type" value="Genomic_DNA"/>
</dbReference>
<comment type="similarity">
    <text evidence="1 7">Belongs to the glycosyl hydrolase 5 (cellulase A) family.</text>
</comment>
<dbReference type="InterPro" id="IPR000772">
    <property type="entry name" value="Ricin_B_lectin"/>
</dbReference>
<protein>
    <submittedName>
        <fullName evidence="9">Ricin-type beta-trefoil lectin domain-like</fullName>
    </submittedName>
</protein>
<organism evidence="9 10">
    <name type="scientific">Mucilaginibacter gossypiicola</name>
    <dbReference type="NCBI Taxonomy" id="551995"/>
    <lineage>
        <taxon>Bacteria</taxon>
        <taxon>Pseudomonadati</taxon>
        <taxon>Bacteroidota</taxon>
        <taxon>Sphingobacteriia</taxon>
        <taxon>Sphingobacteriales</taxon>
        <taxon>Sphingobacteriaceae</taxon>
        <taxon>Mucilaginibacter</taxon>
    </lineage>
</organism>
<dbReference type="InterPro" id="IPR035992">
    <property type="entry name" value="Ricin_B-like_lectins"/>
</dbReference>
<dbReference type="GO" id="GO:0008422">
    <property type="term" value="F:beta-glucosidase activity"/>
    <property type="evidence" value="ECO:0007669"/>
    <property type="project" value="TreeGrafter"/>
</dbReference>
<keyword evidence="6" id="KW-0624">Polysaccharide degradation</keyword>